<evidence type="ECO:0000256" key="1">
    <source>
        <dbReference type="PIRSR" id="PIRSR600101-1"/>
    </source>
</evidence>
<dbReference type="InterPro" id="IPR043137">
    <property type="entry name" value="GGT_ssub_C"/>
</dbReference>
<keyword evidence="4" id="KW-0732">Signal</keyword>
<comment type="catalytic activity">
    <reaction evidence="3">
        <text>an N-terminal (5-L-glutamyl)-[peptide] + an alpha-amino acid = 5-L-glutamyl amino acid + an N-terminal L-alpha-aminoacyl-[peptide]</text>
        <dbReference type="Rhea" id="RHEA:23904"/>
        <dbReference type="Rhea" id="RHEA-COMP:9780"/>
        <dbReference type="Rhea" id="RHEA-COMP:9795"/>
        <dbReference type="ChEBI" id="CHEBI:77644"/>
        <dbReference type="ChEBI" id="CHEBI:78597"/>
        <dbReference type="ChEBI" id="CHEBI:78599"/>
        <dbReference type="ChEBI" id="CHEBI:78608"/>
        <dbReference type="EC" id="2.3.2.2"/>
    </reaction>
</comment>
<accession>A0A9P4IWI6</accession>
<dbReference type="PRINTS" id="PR01210">
    <property type="entry name" value="GGTRANSPTASE"/>
</dbReference>
<dbReference type="OrthoDB" id="1081007at2759"/>
<evidence type="ECO:0000256" key="2">
    <source>
        <dbReference type="PIRSR" id="PIRSR600101-2"/>
    </source>
</evidence>
<dbReference type="InterPro" id="IPR029055">
    <property type="entry name" value="Ntn_hydrolases_N"/>
</dbReference>
<dbReference type="InterPro" id="IPR043138">
    <property type="entry name" value="GGT_lsub"/>
</dbReference>
<feature type="chain" id="PRO_5040334822" description="Glutathione hydrolase" evidence="4">
    <location>
        <begin position="24"/>
        <end position="583"/>
    </location>
</feature>
<feature type="active site" description="Nucleophile" evidence="1">
    <location>
        <position position="385"/>
    </location>
</feature>
<evidence type="ECO:0000256" key="3">
    <source>
        <dbReference type="RuleBase" id="RU368068"/>
    </source>
</evidence>
<reference evidence="5" key="1">
    <citation type="journal article" date="2020" name="Stud. Mycol.">
        <title>101 Dothideomycetes genomes: a test case for predicting lifestyles and emergence of pathogens.</title>
        <authorList>
            <person name="Haridas S."/>
            <person name="Albert R."/>
            <person name="Binder M."/>
            <person name="Bloem J."/>
            <person name="Labutti K."/>
            <person name="Salamov A."/>
            <person name="Andreopoulos B."/>
            <person name="Baker S."/>
            <person name="Barry K."/>
            <person name="Bills G."/>
            <person name="Bluhm B."/>
            <person name="Cannon C."/>
            <person name="Castanera R."/>
            <person name="Culley D."/>
            <person name="Daum C."/>
            <person name="Ezra D."/>
            <person name="Gonzalez J."/>
            <person name="Henrissat B."/>
            <person name="Kuo A."/>
            <person name="Liang C."/>
            <person name="Lipzen A."/>
            <person name="Lutzoni F."/>
            <person name="Magnuson J."/>
            <person name="Mondo S."/>
            <person name="Nolan M."/>
            <person name="Ohm R."/>
            <person name="Pangilinan J."/>
            <person name="Park H.-J."/>
            <person name="Ramirez L."/>
            <person name="Alfaro M."/>
            <person name="Sun H."/>
            <person name="Tritt A."/>
            <person name="Yoshinaga Y."/>
            <person name="Zwiers L.-H."/>
            <person name="Turgeon B."/>
            <person name="Goodwin S."/>
            <person name="Spatafora J."/>
            <person name="Crous P."/>
            <person name="Grigoriev I."/>
        </authorList>
    </citation>
    <scope>NUCLEOTIDE SEQUENCE</scope>
    <source>
        <strain evidence="5">CBS 260.36</strain>
    </source>
</reference>
<dbReference type="Gene3D" id="3.60.20.40">
    <property type="match status" value="1"/>
</dbReference>
<feature type="binding site" evidence="2">
    <location>
        <position position="108"/>
    </location>
    <ligand>
        <name>L-glutamate</name>
        <dbReference type="ChEBI" id="CHEBI:29985"/>
    </ligand>
</feature>
<proteinExistence type="predicted"/>
<dbReference type="GO" id="GO:0006751">
    <property type="term" value="P:glutathione catabolic process"/>
    <property type="evidence" value="ECO:0007669"/>
    <property type="project" value="UniProtKB-UniRule"/>
</dbReference>
<organism evidence="5 6">
    <name type="scientific">Myriangium duriaei CBS 260.36</name>
    <dbReference type="NCBI Taxonomy" id="1168546"/>
    <lineage>
        <taxon>Eukaryota</taxon>
        <taxon>Fungi</taxon>
        <taxon>Dikarya</taxon>
        <taxon>Ascomycota</taxon>
        <taxon>Pezizomycotina</taxon>
        <taxon>Dothideomycetes</taxon>
        <taxon>Dothideomycetidae</taxon>
        <taxon>Myriangiales</taxon>
        <taxon>Myriangiaceae</taxon>
        <taxon>Myriangium</taxon>
    </lineage>
</organism>
<dbReference type="NCBIfam" id="TIGR00066">
    <property type="entry name" value="g_glut_trans"/>
    <property type="match status" value="1"/>
</dbReference>
<comment type="catalytic activity">
    <reaction evidence="3">
        <text>an S-substituted glutathione + H2O = an S-substituted L-cysteinylglycine + L-glutamate</text>
        <dbReference type="Rhea" id="RHEA:59468"/>
        <dbReference type="ChEBI" id="CHEBI:15377"/>
        <dbReference type="ChEBI" id="CHEBI:29985"/>
        <dbReference type="ChEBI" id="CHEBI:90779"/>
        <dbReference type="ChEBI" id="CHEBI:143103"/>
        <dbReference type="EC" id="3.4.19.13"/>
    </reaction>
</comment>
<dbReference type="EMBL" id="ML996090">
    <property type="protein sequence ID" value="KAF2149780.1"/>
    <property type="molecule type" value="Genomic_DNA"/>
</dbReference>
<comment type="function">
    <text evidence="3">Cleaves the gamma-glutamyl peptide bond of glutathione and glutathione conjugates.</text>
</comment>
<comment type="caution">
    <text evidence="5">The sequence shown here is derived from an EMBL/GenBank/DDBJ whole genome shotgun (WGS) entry which is preliminary data.</text>
</comment>
<name>A0A9P4IWI6_9PEZI</name>
<gene>
    <name evidence="5" type="ORF">K461DRAFT_259624</name>
</gene>
<evidence type="ECO:0000313" key="5">
    <source>
        <dbReference type="EMBL" id="KAF2149780.1"/>
    </source>
</evidence>
<dbReference type="GO" id="GO:0103068">
    <property type="term" value="F:leukotriene C4 gamma-glutamyl transferase activity"/>
    <property type="evidence" value="ECO:0007669"/>
    <property type="project" value="UniProtKB-EC"/>
</dbReference>
<dbReference type="GO" id="GO:0005886">
    <property type="term" value="C:plasma membrane"/>
    <property type="evidence" value="ECO:0007669"/>
    <property type="project" value="TreeGrafter"/>
</dbReference>
<feature type="binding site" evidence="2">
    <location>
        <begin position="455"/>
        <end position="456"/>
    </location>
    <ligand>
        <name>L-glutamate</name>
        <dbReference type="ChEBI" id="CHEBI:29985"/>
    </ligand>
</feature>
<keyword evidence="3" id="KW-0808">Transferase</keyword>
<dbReference type="Proteomes" id="UP000799439">
    <property type="component" value="Unassembled WGS sequence"/>
</dbReference>
<dbReference type="InterPro" id="IPR000101">
    <property type="entry name" value="GGT_peptidase"/>
</dbReference>
<feature type="signal peptide" evidence="4">
    <location>
        <begin position="1"/>
        <end position="23"/>
    </location>
</feature>
<keyword evidence="3" id="KW-0378">Hydrolase</keyword>
<dbReference type="FunFam" id="1.10.246.130:FF:000001">
    <property type="entry name" value="Gamma-glutamyltransferase 5 isoform 1"/>
    <property type="match status" value="1"/>
</dbReference>
<dbReference type="EC" id="3.4.19.13" evidence="3"/>
<keyword evidence="3" id="KW-0012">Acyltransferase</keyword>
<dbReference type="EC" id="2.3.2.2" evidence="3"/>
<feature type="binding site" evidence="2">
    <location>
        <position position="478"/>
    </location>
    <ligand>
        <name>L-glutamate</name>
        <dbReference type="ChEBI" id="CHEBI:29985"/>
    </ligand>
</feature>
<evidence type="ECO:0000256" key="4">
    <source>
        <dbReference type="SAM" id="SignalP"/>
    </source>
</evidence>
<evidence type="ECO:0000313" key="6">
    <source>
        <dbReference type="Proteomes" id="UP000799439"/>
    </source>
</evidence>
<protein>
    <recommendedName>
        <fullName evidence="3">Glutathione hydrolase</fullName>
        <ecNumber evidence="3">2.3.2.2</ecNumber>
        <ecNumber evidence="3">3.4.19.13</ecNumber>
    </recommendedName>
    <alternativeName>
        <fullName evidence="3">Gamma-glutamyltransferase</fullName>
    </alternativeName>
    <alternativeName>
        <fullName evidence="3">Gamma-glutamyltranspeptidase</fullName>
    </alternativeName>
</protein>
<feature type="binding site" evidence="2">
    <location>
        <position position="427"/>
    </location>
    <ligand>
        <name>L-glutamate</name>
        <dbReference type="ChEBI" id="CHEBI:29985"/>
    </ligand>
</feature>
<dbReference type="SUPFAM" id="SSF56235">
    <property type="entry name" value="N-terminal nucleophile aminohydrolases (Ntn hydrolases)"/>
    <property type="match status" value="1"/>
</dbReference>
<sequence>MLFTSTPLSALTVLGLAIGNVLASPTPLEHPLGHQNATQHRNGAVASESKICSQIGADVLEKGGNAADSMVATVFCTGVIGMYHSGIGGGGFMLVRGPDGKYEFIDFRESAPAAMNETVYVGNVNGSLFTGLASGVPGEIRGMQHLHDKYGSLPWKDLIMPAVHVARYGFPVTTDLVNYINSSFTDGAGEFLINDPAWALDFAPNGTLLGLGEILTRKRYADTLETIAEKGPDAFYTGNIARTMIRALRSANGTMTLEDLKNYTVAVRDPVKIQYRNYTLHSSAAPASGAVALSALKILEGYKDAGQPSALNLSTHRLTEAFRFAYGERTELGDPSYVPGLVEYQANMLNDSTAARIRSKISDAHTWNVSYYDPSGLEIKNTPGTSHVVTADSAGLAVSLTTTVNLLFGSKLIVPETGIIMNNEMNDFSIPGVNNAFGFAPSPNNYVRGGARPLSSISPIIADDCDGNLVLVTGSAGGSRIITASTLQVWNVLDRGMTAAQALAEKRLHDQLVPDTTNMELGYDAGVVAFMKSRGHNVTQPGVAGSSTAQSIRVFRKQVGTQNVLGFEAASEPRQKNSGSFVV</sequence>
<dbReference type="Gene3D" id="1.10.246.130">
    <property type="match status" value="1"/>
</dbReference>
<dbReference type="AlphaFoldDB" id="A0A9P4IWI6"/>
<dbReference type="PANTHER" id="PTHR11686">
    <property type="entry name" value="GAMMA GLUTAMYL TRANSPEPTIDASE"/>
    <property type="match status" value="1"/>
</dbReference>
<dbReference type="Pfam" id="PF01019">
    <property type="entry name" value="G_glu_transpept"/>
    <property type="match status" value="1"/>
</dbReference>
<keyword evidence="6" id="KW-1185">Reference proteome</keyword>
<dbReference type="PANTHER" id="PTHR11686:SF62">
    <property type="entry name" value="GLUTATHIONE HYDROLASE"/>
    <property type="match status" value="1"/>
</dbReference>
<dbReference type="GO" id="GO:0036374">
    <property type="term" value="F:glutathione hydrolase activity"/>
    <property type="evidence" value="ECO:0007669"/>
    <property type="project" value="UniProtKB-UniRule"/>
</dbReference>
<comment type="pathway">
    <text evidence="3">Sulfur metabolism; glutathione metabolism.</text>
</comment>
<comment type="catalytic activity">
    <reaction evidence="3">
        <text>glutathione + H2O = L-cysteinylglycine + L-glutamate</text>
        <dbReference type="Rhea" id="RHEA:28807"/>
        <dbReference type="ChEBI" id="CHEBI:15377"/>
        <dbReference type="ChEBI" id="CHEBI:29985"/>
        <dbReference type="ChEBI" id="CHEBI:57925"/>
        <dbReference type="ChEBI" id="CHEBI:61694"/>
        <dbReference type="EC" id="3.4.19.13"/>
    </reaction>
</comment>
<feature type="binding site" evidence="2">
    <location>
        <begin position="403"/>
        <end position="405"/>
    </location>
    <ligand>
        <name>L-glutamate</name>
        <dbReference type="ChEBI" id="CHEBI:29985"/>
    </ligand>
</feature>